<keyword evidence="1" id="KW-0732">Signal</keyword>
<protein>
    <recommendedName>
        <fullName evidence="4">Adhesin domain-containing protein</fullName>
    </recommendedName>
</protein>
<dbReference type="Proteomes" id="UP000290261">
    <property type="component" value="Unassembled WGS sequence"/>
</dbReference>
<sequence length="362" mass="40350">MRDIHYKTMITALLVSFCTIATLAQSEHSKQWNKTYDLSPTGKVHIENKYGNVVINGWGKDQVKVSVSIQVNHRKDESAEKLLERIQPKAIQAGNFIQFISEIKDRDANLFAKYFSKANPFDFDKSNVQIDYEVFLPINAELNINNKFGDIIIEAWEGDLETDLQHGDIWINSDISTAKADIRFGKFNARNMGYGNIKMDNGSIDIEHAQKLKILSSGSEITLDQVADLELYSSKDEVELMMVGSLRGDFKFSNVDIADVTNGMFLTLRIADVDIKKVSKPDADINIVQESSEINMNVAGLAFDFGATLEQGLLRVPKTFTDIKTNVTNEGSKIRDITASYGSGTKGKFTINGIKGVIVLTD</sequence>
<evidence type="ECO:0008006" key="4">
    <source>
        <dbReference type="Google" id="ProtNLM"/>
    </source>
</evidence>
<evidence type="ECO:0000256" key="1">
    <source>
        <dbReference type="SAM" id="SignalP"/>
    </source>
</evidence>
<gene>
    <name evidence="2" type="ORF">DN53_17600</name>
</gene>
<name>A0A444VJI1_9FLAO</name>
<dbReference type="EMBL" id="JJMP01000008">
    <property type="protein sequence ID" value="RYC50925.1"/>
    <property type="molecule type" value="Genomic_DNA"/>
</dbReference>
<feature type="signal peptide" evidence="1">
    <location>
        <begin position="1"/>
        <end position="24"/>
    </location>
</feature>
<organism evidence="2 3">
    <name type="scientific">Flagellimonas olearia</name>
    <dbReference type="NCBI Taxonomy" id="552546"/>
    <lineage>
        <taxon>Bacteria</taxon>
        <taxon>Pseudomonadati</taxon>
        <taxon>Bacteroidota</taxon>
        <taxon>Flavobacteriia</taxon>
        <taxon>Flavobacteriales</taxon>
        <taxon>Flavobacteriaceae</taxon>
        <taxon>Flagellimonas</taxon>
    </lineage>
</organism>
<accession>A0A444VJI1</accession>
<feature type="chain" id="PRO_5019556599" description="Adhesin domain-containing protein" evidence="1">
    <location>
        <begin position="25"/>
        <end position="362"/>
    </location>
</feature>
<comment type="caution">
    <text evidence="2">The sequence shown here is derived from an EMBL/GenBank/DDBJ whole genome shotgun (WGS) entry which is preliminary data.</text>
</comment>
<dbReference type="AlphaFoldDB" id="A0A444VJI1"/>
<reference evidence="2 3" key="1">
    <citation type="submission" date="2014-04" db="EMBL/GenBank/DDBJ databases">
        <title>Whole genome of Muricauda olearia.</title>
        <authorList>
            <person name="Zhang X.-H."/>
            <person name="Tang K."/>
        </authorList>
    </citation>
    <scope>NUCLEOTIDE SEQUENCE [LARGE SCALE GENOMIC DNA]</scope>
    <source>
        <strain evidence="2 3">Th120</strain>
    </source>
</reference>
<dbReference type="RefSeq" id="WP_129655349.1">
    <property type="nucleotide sequence ID" value="NZ_ML142912.1"/>
</dbReference>
<evidence type="ECO:0000313" key="3">
    <source>
        <dbReference type="Proteomes" id="UP000290261"/>
    </source>
</evidence>
<evidence type="ECO:0000313" key="2">
    <source>
        <dbReference type="EMBL" id="RYC50925.1"/>
    </source>
</evidence>
<keyword evidence="3" id="KW-1185">Reference proteome</keyword>
<proteinExistence type="predicted"/>